<dbReference type="Proteomes" id="UP001300672">
    <property type="component" value="Chromosome"/>
</dbReference>
<keyword evidence="2" id="KW-0472">Membrane</keyword>
<feature type="compositionally biased region" description="Basic and acidic residues" evidence="1">
    <location>
        <begin position="188"/>
        <end position="222"/>
    </location>
</feature>
<feature type="compositionally biased region" description="Basic and acidic residues" evidence="1">
    <location>
        <begin position="157"/>
        <end position="175"/>
    </location>
</feature>
<reference evidence="3" key="1">
    <citation type="journal article" date="2023" name="Int. J. Mol. Sci.">
        <title>Metagenomics Revealed a New Genus 'Candidatus Thiocaldithrix dubininis' gen. nov., sp. nov. and a New Species 'Candidatus Thiothrix putei' sp. nov. in the Family Thiotrichaceae, Some Members of Which Have Traits of Both Na+- and H+-Motive Energetics.</title>
        <authorList>
            <person name="Ravin N.V."/>
            <person name="Muntyan M.S."/>
            <person name="Smolyakov D.D."/>
            <person name="Rudenko T.S."/>
            <person name="Beletsky A.V."/>
            <person name="Mardanov A.V."/>
            <person name="Grabovich M.Y."/>
        </authorList>
    </citation>
    <scope>NUCLEOTIDE SEQUENCE</scope>
    <source>
        <strain evidence="3">GKL-01</strain>
    </source>
</reference>
<accession>A0AA95H722</accession>
<evidence type="ECO:0000256" key="2">
    <source>
        <dbReference type="SAM" id="Phobius"/>
    </source>
</evidence>
<organism evidence="3">
    <name type="scientific">Candidatus Thiocaldithrix dubininis</name>
    <dbReference type="NCBI Taxonomy" id="3080823"/>
    <lineage>
        <taxon>Bacteria</taxon>
        <taxon>Pseudomonadati</taxon>
        <taxon>Pseudomonadota</taxon>
        <taxon>Gammaproteobacteria</taxon>
        <taxon>Thiotrichales</taxon>
        <taxon>Thiotrichaceae</taxon>
        <taxon>Candidatus Thiocaldithrix</taxon>
    </lineage>
</organism>
<evidence type="ECO:0000313" key="3">
    <source>
        <dbReference type="EMBL" id="WGZ91400.1"/>
    </source>
</evidence>
<feature type="compositionally biased region" description="Polar residues" evidence="1">
    <location>
        <begin position="134"/>
        <end position="150"/>
    </location>
</feature>
<sequence length="358" mass="39559">MAQDTVDNSGWQNHLRYISVWGPLAAIQLSTIGGLGYFYGRLESIDQNNATPPIITTTLKVEPAPVVSNSYPMFEQAPKVTRAALHIPATLIEEPNALTMQVGKDFANETVKSNTAESRSKHIDSIKPTPKPLHNTQPSNTPTQTSNSKALTPVKAVKVEDSTRKAKLDKADNSKALKKVQTLANVKPEVKEKNANKPVPKIEKPAKAPEKPLEPKKAEKVPETSPLKSAKVPKLVKAKREKLVVTNIEKPLKADTKPNKPVVKLQDDNGRWVYLGELRDYGWYGQKLHVSPNSGLPDIGQTYRTQLIHGTYDQPHGNRSMGGFQQGDVVQVENVQRENNGKVWAKLSKVHSVGRFDE</sequence>
<reference evidence="3" key="2">
    <citation type="submission" date="2023-04" db="EMBL/GenBank/DDBJ databases">
        <authorList>
            <person name="Beletskiy A.V."/>
            <person name="Mardanov A.V."/>
            <person name="Ravin N.V."/>
        </authorList>
    </citation>
    <scope>NUCLEOTIDE SEQUENCE</scope>
    <source>
        <strain evidence="3">GKL-01</strain>
    </source>
</reference>
<keyword evidence="2" id="KW-1133">Transmembrane helix</keyword>
<gene>
    <name evidence="3" type="ORF">QJT80_02750</name>
</gene>
<protein>
    <submittedName>
        <fullName evidence="3">Uncharacterized protein</fullName>
    </submittedName>
</protein>
<name>A0AA95H722_9GAMM</name>
<dbReference type="KEGG" id="tdu:QJT80_02750"/>
<feature type="region of interest" description="Disordered" evidence="1">
    <location>
        <begin position="111"/>
        <end position="226"/>
    </location>
</feature>
<evidence type="ECO:0000256" key="1">
    <source>
        <dbReference type="SAM" id="MobiDB-lite"/>
    </source>
</evidence>
<dbReference type="EMBL" id="CP124755">
    <property type="protein sequence ID" value="WGZ91400.1"/>
    <property type="molecule type" value="Genomic_DNA"/>
</dbReference>
<feature type="transmembrane region" description="Helical" evidence="2">
    <location>
        <begin position="20"/>
        <end position="39"/>
    </location>
</feature>
<dbReference type="AlphaFoldDB" id="A0AA95H722"/>
<proteinExistence type="predicted"/>
<keyword evidence="2" id="KW-0812">Transmembrane</keyword>